<proteinExistence type="predicted"/>
<name>K7Z9C1_BDEBC</name>
<dbReference type="PATRIC" id="fig|1069642.3.peg.1428"/>
<evidence type="ECO:0000313" key="2">
    <source>
        <dbReference type="Proteomes" id="UP000010074"/>
    </source>
</evidence>
<dbReference type="AlphaFoldDB" id="K7Z9C1"/>
<protein>
    <submittedName>
        <fullName evidence="1">Uncharacterized protein</fullName>
    </submittedName>
</protein>
<accession>K7Z9C1</accession>
<dbReference type="EMBL" id="CP002930">
    <property type="protein sequence ID" value="AFY01144.1"/>
    <property type="molecule type" value="Genomic_DNA"/>
</dbReference>
<dbReference type="KEGG" id="bbat:Bdt_1446"/>
<sequence>MVIPKTDRESKPDLYYGHHVVAFLDLLGQKDRICEIEGILEAENPEISRDKLQKTLKHTVGTVWAFRKQFLDFFDSYLEHEPPFQIPKKFETHFKEMLSHSKINFQSFSDSTIVWTPVYLKNDLDYAKVLNSIHGILASVGTIAPLYLSKKVPFRGGIDLEGGISLYPGSNELYGPALNRAYTLESKEAEYPRVLIGIGLLNFLRSIVNIEFRDAAIGKYCQMMAERCNGWIIVDEDGRPMVHFFGASARELQSTLPDDFNYTLEILEPLKKFVLDCEDKFKDHPKLGQRYKRLKSYIDRSLKEWEM</sequence>
<dbReference type="OrthoDB" id="9181325at2"/>
<dbReference type="RefSeq" id="WP_015090603.1">
    <property type="nucleotide sequence ID" value="NC_019567.1"/>
</dbReference>
<organism evidence="1 2">
    <name type="scientific">Bdellovibrio bacteriovorus str. Tiberius</name>
    <dbReference type="NCBI Taxonomy" id="1069642"/>
    <lineage>
        <taxon>Bacteria</taxon>
        <taxon>Pseudomonadati</taxon>
        <taxon>Bdellovibrionota</taxon>
        <taxon>Bdellovibrionia</taxon>
        <taxon>Bdellovibrionales</taxon>
        <taxon>Pseudobdellovibrionaceae</taxon>
        <taxon>Bdellovibrio</taxon>
    </lineage>
</organism>
<dbReference type="HOGENOM" id="CLU_976379_0_0_7"/>
<gene>
    <name evidence="1" type="ORF">Bdt_1446</name>
</gene>
<dbReference type="Proteomes" id="UP000010074">
    <property type="component" value="Chromosome"/>
</dbReference>
<reference evidence="1 2" key="1">
    <citation type="journal article" date="2012" name="BMC Genomics">
        <title>Genome analysis of a simultaneously predatory and prey-independent, novel Bdellovibrio bacteriovorus from the River Tiber, supports in silico predictions of both ancient and recent lateral gene transfer from diverse bacteria.</title>
        <authorList>
            <person name="Hobley L."/>
            <person name="Lerner T.R."/>
            <person name="Williams L.E."/>
            <person name="Lambert C."/>
            <person name="Till R."/>
            <person name="Milner D.S."/>
            <person name="Basford S.M."/>
            <person name="Capeness M.J."/>
            <person name="Fenton A.K."/>
            <person name="Atterbury R.J."/>
            <person name="Harris M.A."/>
            <person name="Sockett R.E."/>
        </authorList>
    </citation>
    <scope>NUCLEOTIDE SEQUENCE [LARGE SCALE GENOMIC DNA]</scope>
    <source>
        <strain evidence="1 2">Tiberius</strain>
    </source>
</reference>
<evidence type="ECO:0000313" key="1">
    <source>
        <dbReference type="EMBL" id="AFY01144.1"/>
    </source>
</evidence>